<dbReference type="Pfam" id="PF00387">
    <property type="entry name" value="PI-PLC-Y"/>
    <property type="match status" value="1"/>
</dbReference>
<dbReference type="InterPro" id="IPR011993">
    <property type="entry name" value="PH-like_dom_sf"/>
</dbReference>
<keyword evidence="4" id="KW-0443">Lipid metabolism</keyword>
<dbReference type="SUPFAM" id="SSF51695">
    <property type="entry name" value="PLC-like phosphodiesterases"/>
    <property type="match status" value="1"/>
</dbReference>
<dbReference type="EMBL" id="LNIX01000002">
    <property type="protein sequence ID" value="OXA59255.1"/>
    <property type="molecule type" value="Genomic_DNA"/>
</dbReference>
<evidence type="ECO:0000259" key="8">
    <source>
        <dbReference type="PROSITE" id="PS50008"/>
    </source>
</evidence>
<evidence type="ECO:0000259" key="6">
    <source>
        <dbReference type="PROSITE" id="PS50003"/>
    </source>
</evidence>
<dbReference type="Gene3D" id="2.60.40.150">
    <property type="entry name" value="C2 domain"/>
    <property type="match status" value="1"/>
</dbReference>
<dbReference type="SUPFAM" id="SSF50729">
    <property type="entry name" value="PH domain-like"/>
    <property type="match status" value="1"/>
</dbReference>
<dbReference type="Gene3D" id="3.20.20.190">
    <property type="entry name" value="Phosphatidylinositol (PI) phosphodiesterase"/>
    <property type="match status" value="1"/>
</dbReference>
<feature type="region of interest" description="Disordered" evidence="5">
    <location>
        <begin position="472"/>
        <end position="557"/>
    </location>
</feature>
<dbReference type="InterPro" id="IPR001849">
    <property type="entry name" value="PH_domain"/>
</dbReference>
<dbReference type="GO" id="GO:0004435">
    <property type="term" value="F:phosphatidylinositol-4,5-bisphosphate phospholipase C activity"/>
    <property type="evidence" value="ECO:0007669"/>
    <property type="project" value="UniProtKB-EC"/>
</dbReference>
<dbReference type="InterPro" id="IPR000008">
    <property type="entry name" value="C2_dom"/>
</dbReference>
<evidence type="ECO:0000256" key="4">
    <source>
        <dbReference type="RuleBase" id="RU361133"/>
    </source>
</evidence>
<dbReference type="PROSITE" id="PS50003">
    <property type="entry name" value="PH_DOMAIN"/>
    <property type="match status" value="1"/>
</dbReference>
<dbReference type="SMART" id="SM00239">
    <property type="entry name" value="C2"/>
    <property type="match status" value="1"/>
</dbReference>
<dbReference type="Pfam" id="PF16457">
    <property type="entry name" value="PH_12"/>
    <property type="match status" value="1"/>
</dbReference>
<dbReference type="Gene3D" id="1.10.238.10">
    <property type="entry name" value="EF-hand"/>
    <property type="match status" value="2"/>
</dbReference>
<dbReference type="PROSITE" id="PS50008">
    <property type="entry name" value="PIPLC_Y_DOMAIN"/>
    <property type="match status" value="1"/>
</dbReference>
<dbReference type="GO" id="GO:0005886">
    <property type="term" value="C:plasma membrane"/>
    <property type="evidence" value="ECO:0007669"/>
    <property type="project" value="TreeGrafter"/>
</dbReference>
<comment type="caution">
    <text evidence="9">The sequence shown here is derived from an EMBL/GenBank/DDBJ whole genome shotgun (WGS) entry which is preliminary data.</text>
</comment>
<dbReference type="OrthoDB" id="269822at2759"/>
<dbReference type="CDD" id="cd00275">
    <property type="entry name" value="C2_PLC_like"/>
    <property type="match status" value="1"/>
</dbReference>
<dbReference type="PANTHER" id="PTHR10336">
    <property type="entry name" value="PHOSPHOINOSITIDE-SPECIFIC PHOSPHOLIPASE C FAMILY PROTEIN"/>
    <property type="match status" value="1"/>
</dbReference>
<dbReference type="FunFam" id="1.10.238.10:FF:000005">
    <property type="entry name" value="Phosphoinositide phospholipase C"/>
    <property type="match status" value="1"/>
</dbReference>
<dbReference type="SMART" id="SM00148">
    <property type="entry name" value="PLCXc"/>
    <property type="match status" value="1"/>
</dbReference>
<dbReference type="InterPro" id="IPR017946">
    <property type="entry name" value="PLC-like_Pdiesterase_TIM-brl"/>
</dbReference>
<dbReference type="InterPro" id="IPR035892">
    <property type="entry name" value="C2_domain_sf"/>
</dbReference>
<dbReference type="Proteomes" id="UP000198287">
    <property type="component" value="Unassembled WGS sequence"/>
</dbReference>
<dbReference type="GO" id="GO:0005737">
    <property type="term" value="C:cytoplasm"/>
    <property type="evidence" value="ECO:0007669"/>
    <property type="project" value="UniProtKB-SubCell"/>
</dbReference>
<sequence length="852" mass="97037">MPLIVDTTDLLENSKEFEEAIKNLNEDGSHLWKVRGPSKFFRRKFSLDLKDMHMKYEPTSKSPCYKKHKQNIELGEIVEIRQGWKTDTFNKIEASEAKKRSKKKDYRGTDENRCFSIIYGTRRDTWDLIAPTSETAEKWVRALNHLLSLYRSREEKQGYERWLRKQFTAADMDKNKCLSFPETLRLLKQLNIEMDESDVKKLFREANVRKSKPGTPEVLDEDEFIKMYFALLKRPDFENLYDSIAEPSGSVGAREICEFLKREQGDDFTSCTEEDCAQMIKIYEPVAEMKSKGEMSVSGFLNMLLSPQFDIFNARHKVVYQEMKHPLSHYFIASSHNTYLVGNQLSGTSSVEGYIDALKRGCRCCELDCWDGENGEPIVYHGFTLTNKILFKEILSDAIKPYAFVASRYPLILSLENHCTEEYQMKMAEHLKNILGDMLYLVDPDENMEFLPSPEELQGKILVKAKKTSRKVKEPALPNTMIPPPPALDDDKDEENKSPSKNRDIDFLPKGDTSSDTTANSIPRVDDGLLPKSSQGWAGPPKASMESLGDDSDESEADETIDYIDGVGVTKKKSVSNDLSSLVNLIQAVKFHSFEDCRQHRKCYEMSSFSEAKTNNFIITSGEALVEYNKRQLSRIYPAGSRTTSSNFNPIDYWNVGCQIVALNYQTEDIPNFFNYALFTNNGSCGYVLKPAILRDPNLKFDSKTKLPKDRGLTLKVRLISGQHIPKAPGNSEVVDPYVEVKILGIEQDRALRKTEVVNNNGFNPVWNETFNFRVYCPELAMLYFRVKDYSNSGTDMHLAHFASPLGSITTGYRHVHLVTLKGTPMIPSTLFVHITVQNHAAEGAMNGSPIK</sequence>
<dbReference type="InterPro" id="IPR011992">
    <property type="entry name" value="EF-hand-dom_pair"/>
</dbReference>
<dbReference type="PROSITE" id="PS50004">
    <property type="entry name" value="C2"/>
    <property type="match status" value="1"/>
</dbReference>
<proteinExistence type="predicted"/>
<dbReference type="Pfam" id="PF09279">
    <property type="entry name" value="EF-hand_like"/>
    <property type="match status" value="1"/>
</dbReference>
<dbReference type="PRINTS" id="PR00390">
    <property type="entry name" value="PHPHLIPASEC"/>
</dbReference>
<comment type="catalytic activity">
    <reaction evidence="4">
        <text>a 1,2-diacyl-sn-glycero-3-phospho-(1D-myo-inositol-4,5-bisphosphate) + H2O = 1D-myo-inositol 1,4,5-trisphosphate + a 1,2-diacyl-sn-glycerol + H(+)</text>
        <dbReference type="Rhea" id="RHEA:33179"/>
        <dbReference type="ChEBI" id="CHEBI:15377"/>
        <dbReference type="ChEBI" id="CHEBI:15378"/>
        <dbReference type="ChEBI" id="CHEBI:17815"/>
        <dbReference type="ChEBI" id="CHEBI:58456"/>
        <dbReference type="ChEBI" id="CHEBI:203600"/>
        <dbReference type="EC" id="3.1.4.11"/>
    </reaction>
</comment>
<dbReference type="CDD" id="cd01248">
    <property type="entry name" value="PH_PLC_ELMO1"/>
    <property type="match status" value="1"/>
</dbReference>
<keyword evidence="4" id="KW-0378">Hydrolase</keyword>
<comment type="subcellular location">
    <subcellularLocation>
        <location evidence="1">Cytoplasm</location>
    </subcellularLocation>
</comment>
<keyword evidence="2" id="KW-0963">Cytoplasm</keyword>
<dbReference type="Gene3D" id="2.30.29.30">
    <property type="entry name" value="Pleckstrin-homology domain (PH domain)/Phosphotyrosine-binding domain (PTB)"/>
    <property type="match status" value="1"/>
</dbReference>
<accession>A0A226ENM2</accession>
<dbReference type="InterPro" id="IPR015359">
    <property type="entry name" value="PLC_EF-hand-like"/>
</dbReference>
<keyword evidence="3" id="KW-0807">Transducer</keyword>
<dbReference type="AlphaFoldDB" id="A0A226ENM2"/>
<dbReference type="GO" id="GO:0016042">
    <property type="term" value="P:lipid catabolic process"/>
    <property type="evidence" value="ECO:0007669"/>
    <property type="project" value="UniProtKB-KW"/>
</dbReference>
<evidence type="ECO:0000256" key="2">
    <source>
        <dbReference type="ARBA" id="ARBA00022490"/>
    </source>
</evidence>
<protein>
    <recommendedName>
        <fullName evidence="4">Phosphoinositide phospholipase C</fullName>
        <ecNumber evidence="4">3.1.4.11</ecNumber>
    </recommendedName>
</protein>
<evidence type="ECO:0000256" key="5">
    <source>
        <dbReference type="SAM" id="MobiDB-lite"/>
    </source>
</evidence>
<feature type="compositionally biased region" description="Polar residues" evidence="5">
    <location>
        <begin position="512"/>
        <end position="521"/>
    </location>
</feature>
<feature type="domain" description="PI-PLC Y-box" evidence="8">
    <location>
        <begin position="579"/>
        <end position="695"/>
    </location>
</feature>
<dbReference type="SMART" id="SM00149">
    <property type="entry name" value="PLCYc"/>
    <property type="match status" value="1"/>
</dbReference>
<organism evidence="9 10">
    <name type="scientific">Folsomia candida</name>
    <name type="common">Springtail</name>
    <dbReference type="NCBI Taxonomy" id="158441"/>
    <lineage>
        <taxon>Eukaryota</taxon>
        <taxon>Metazoa</taxon>
        <taxon>Ecdysozoa</taxon>
        <taxon>Arthropoda</taxon>
        <taxon>Hexapoda</taxon>
        <taxon>Collembola</taxon>
        <taxon>Entomobryomorpha</taxon>
        <taxon>Isotomoidea</taxon>
        <taxon>Isotomidae</taxon>
        <taxon>Proisotominae</taxon>
        <taxon>Folsomia</taxon>
    </lineage>
</organism>
<reference evidence="9 10" key="1">
    <citation type="submission" date="2015-12" db="EMBL/GenBank/DDBJ databases">
        <title>The genome of Folsomia candida.</title>
        <authorList>
            <person name="Faddeeva A."/>
            <person name="Derks M.F."/>
            <person name="Anvar Y."/>
            <person name="Smit S."/>
            <person name="Van Straalen N."/>
            <person name="Roelofs D."/>
        </authorList>
    </citation>
    <scope>NUCLEOTIDE SEQUENCE [LARGE SCALE GENOMIC DNA]</scope>
    <source>
        <strain evidence="9 10">VU population</strain>
        <tissue evidence="9">Whole body</tissue>
    </source>
</reference>
<evidence type="ECO:0000256" key="3">
    <source>
        <dbReference type="ARBA" id="ARBA00023224"/>
    </source>
</evidence>
<gene>
    <name evidence="9" type="ORF">Fcan01_05858</name>
</gene>
<dbReference type="InterPro" id="IPR000909">
    <property type="entry name" value="PLipase_C_PInositol-sp_X_dom"/>
</dbReference>
<keyword evidence="10" id="KW-1185">Reference proteome</keyword>
<dbReference type="Pfam" id="PF00388">
    <property type="entry name" value="PI-PLC-X"/>
    <property type="match status" value="1"/>
</dbReference>
<feature type="compositionally biased region" description="Acidic residues" evidence="5">
    <location>
        <begin position="548"/>
        <end position="557"/>
    </location>
</feature>
<keyword evidence="4" id="KW-0442">Lipid degradation</keyword>
<dbReference type="GO" id="GO:0035556">
    <property type="term" value="P:intracellular signal transduction"/>
    <property type="evidence" value="ECO:0007669"/>
    <property type="project" value="InterPro"/>
</dbReference>
<evidence type="ECO:0000259" key="7">
    <source>
        <dbReference type="PROSITE" id="PS50004"/>
    </source>
</evidence>
<dbReference type="SUPFAM" id="SSF49562">
    <property type="entry name" value="C2 domain (Calcium/lipid-binding domain, CaLB)"/>
    <property type="match status" value="1"/>
</dbReference>
<feature type="domain" description="C2" evidence="7">
    <location>
        <begin position="695"/>
        <end position="820"/>
    </location>
</feature>
<evidence type="ECO:0000313" key="10">
    <source>
        <dbReference type="Proteomes" id="UP000198287"/>
    </source>
</evidence>
<dbReference type="PROSITE" id="PS50007">
    <property type="entry name" value="PIPLC_X_DOMAIN"/>
    <property type="match status" value="1"/>
</dbReference>
<feature type="compositionally biased region" description="Basic and acidic residues" evidence="5">
    <location>
        <begin position="494"/>
        <end position="509"/>
    </location>
</feature>
<dbReference type="SUPFAM" id="SSF47473">
    <property type="entry name" value="EF-hand"/>
    <property type="match status" value="1"/>
</dbReference>
<feature type="domain" description="PH" evidence="6">
    <location>
        <begin position="112"/>
        <end position="148"/>
    </location>
</feature>
<dbReference type="InterPro" id="IPR001711">
    <property type="entry name" value="PLipase_C_Pinositol-sp_Y"/>
</dbReference>
<dbReference type="Pfam" id="PF00168">
    <property type="entry name" value="C2"/>
    <property type="match status" value="1"/>
</dbReference>
<dbReference type="PANTHER" id="PTHR10336:SF209">
    <property type="entry name" value="PHOSPHOINOSITIDE PHOSPHOLIPASE C"/>
    <property type="match status" value="1"/>
</dbReference>
<evidence type="ECO:0000256" key="1">
    <source>
        <dbReference type="ARBA" id="ARBA00004496"/>
    </source>
</evidence>
<dbReference type="EC" id="3.1.4.11" evidence="4"/>
<evidence type="ECO:0000313" key="9">
    <source>
        <dbReference type="EMBL" id="OXA59255.1"/>
    </source>
</evidence>
<dbReference type="InterPro" id="IPR001192">
    <property type="entry name" value="PI-PLC_fam"/>
</dbReference>
<dbReference type="OMA" id="HWQREMS"/>
<dbReference type="STRING" id="158441.A0A226ENM2"/>
<name>A0A226ENM2_FOLCA</name>